<evidence type="ECO:0000313" key="4">
    <source>
        <dbReference type="Proteomes" id="UP001177140"/>
    </source>
</evidence>
<dbReference type="EMBL" id="JAJJMA010201556">
    <property type="protein sequence ID" value="MCL7039473.1"/>
    <property type="molecule type" value="Genomic_DNA"/>
</dbReference>
<keyword evidence="4" id="KW-1185">Reference proteome</keyword>
<feature type="compositionally biased region" description="Basic and acidic residues" evidence="1">
    <location>
        <begin position="32"/>
        <end position="60"/>
    </location>
</feature>
<accession>A0AA41VE09</accession>
<dbReference type="Proteomes" id="UP001177140">
    <property type="component" value="Unassembled WGS sequence"/>
</dbReference>
<comment type="caution">
    <text evidence="3">The sequence shown here is derived from an EMBL/GenBank/DDBJ whole genome shotgun (WGS) entry which is preliminary data.</text>
</comment>
<reference evidence="3" key="1">
    <citation type="submission" date="2022-03" db="EMBL/GenBank/DDBJ databases">
        <title>A functionally conserved STORR gene fusion in Papaver species that diverged 16.8 million years ago.</title>
        <authorList>
            <person name="Catania T."/>
        </authorList>
    </citation>
    <scope>NUCLEOTIDE SEQUENCE</scope>
    <source>
        <strain evidence="3">S-191538</strain>
    </source>
</reference>
<evidence type="ECO:0000256" key="1">
    <source>
        <dbReference type="SAM" id="MobiDB-lite"/>
    </source>
</evidence>
<organism evidence="3 4">
    <name type="scientific">Papaver nudicaule</name>
    <name type="common">Iceland poppy</name>
    <dbReference type="NCBI Taxonomy" id="74823"/>
    <lineage>
        <taxon>Eukaryota</taxon>
        <taxon>Viridiplantae</taxon>
        <taxon>Streptophyta</taxon>
        <taxon>Embryophyta</taxon>
        <taxon>Tracheophyta</taxon>
        <taxon>Spermatophyta</taxon>
        <taxon>Magnoliopsida</taxon>
        <taxon>Ranunculales</taxon>
        <taxon>Papaveraceae</taxon>
        <taxon>Papaveroideae</taxon>
        <taxon>Papaver</taxon>
    </lineage>
</organism>
<feature type="chain" id="PRO_5041449873" evidence="2">
    <location>
        <begin position="16"/>
        <end position="109"/>
    </location>
</feature>
<evidence type="ECO:0000256" key="2">
    <source>
        <dbReference type="SAM" id="SignalP"/>
    </source>
</evidence>
<feature type="region of interest" description="Disordered" evidence="1">
    <location>
        <begin position="30"/>
        <end position="61"/>
    </location>
</feature>
<proteinExistence type="predicted"/>
<keyword evidence="2" id="KW-0732">Signal</keyword>
<protein>
    <submittedName>
        <fullName evidence="3">Uncharacterized protein</fullName>
    </submittedName>
</protein>
<dbReference type="AlphaFoldDB" id="A0AA41VE09"/>
<name>A0AA41VE09_PAPNU</name>
<gene>
    <name evidence="3" type="ORF">MKW94_001978</name>
</gene>
<evidence type="ECO:0000313" key="3">
    <source>
        <dbReference type="EMBL" id="MCL7039473.1"/>
    </source>
</evidence>
<sequence length="109" mass="12081">MAMKSSLVLFRSLAASPMKSCCCCSRFLSSSSKEKSPAYHRGEDDEPSIRSRLPPREKGKSFCSKVSQKPLLMSNSFRDPVARPGTCMNSLLRISGIPSTMYLTLSFIH</sequence>
<feature type="signal peptide" evidence="2">
    <location>
        <begin position="1"/>
        <end position="15"/>
    </location>
</feature>